<proteinExistence type="predicted"/>
<dbReference type="EMBL" id="BOOB01000055">
    <property type="protein sequence ID" value="GIH36160.1"/>
    <property type="molecule type" value="Genomic_DNA"/>
</dbReference>
<accession>A0ABQ4FMX6</accession>
<evidence type="ECO:0008006" key="3">
    <source>
        <dbReference type="Google" id="ProtNLM"/>
    </source>
</evidence>
<organism evidence="1 2">
    <name type="scientific">Microbispora amethystogenes</name>
    <dbReference type="NCBI Taxonomy" id="1427754"/>
    <lineage>
        <taxon>Bacteria</taxon>
        <taxon>Bacillati</taxon>
        <taxon>Actinomycetota</taxon>
        <taxon>Actinomycetes</taxon>
        <taxon>Streptosporangiales</taxon>
        <taxon>Streptosporangiaceae</taxon>
        <taxon>Microbispora</taxon>
    </lineage>
</organism>
<comment type="caution">
    <text evidence="1">The sequence shown here is derived from an EMBL/GenBank/DDBJ whole genome shotgun (WGS) entry which is preliminary data.</text>
</comment>
<dbReference type="RefSeq" id="WP_204288808.1">
    <property type="nucleotide sequence ID" value="NZ_BAABEJ010000002.1"/>
</dbReference>
<dbReference type="InterPro" id="IPR025355">
    <property type="entry name" value="DUF4259"/>
</dbReference>
<reference evidence="1 2" key="1">
    <citation type="submission" date="2021-01" db="EMBL/GenBank/DDBJ databases">
        <title>Whole genome shotgun sequence of Microbispora amethystogenes NBRC 101907.</title>
        <authorList>
            <person name="Komaki H."/>
            <person name="Tamura T."/>
        </authorList>
    </citation>
    <scope>NUCLEOTIDE SEQUENCE [LARGE SCALE GENOMIC DNA]</scope>
    <source>
        <strain evidence="1 2">NBRC 101907</strain>
    </source>
</reference>
<name>A0ABQ4FMX6_9ACTN</name>
<sequence>MDDEIGFLEGPFDSDEAADGVAVIEESDDVAAAMTGLLGEFLRFEEEDLADAVDAALAVACLVAARMSGIAPDERAHHWLDRNPFDVTEDLRRLAAAAFAIATRPDGPLAHMHPDWQGYLDHVEPYRKALAGEPQEMPAPPVPDLSKGWLWATWSHRTGSLPARSPYAVAAGRLVSALNETPVWTEWWRPSGLQELLVFGTLATGPYAAQVSRGRLTAEAWIDFGHPHLLPDEDVEREVAADLHRALSAAGRYLGLASLPPLPA</sequence>
<evidence type="ECO:0000313" key="1">
    <source>
        <dbReference type="EMBL" id="GIH36160.1"/>
    </source>
</evidence>
<protein>
    <recommendedName>
        <fullName evidence="3">DUF4272 domain-containing protein</fullName>
    </recommendedName>
</protein>
<evidence type="ECO:0000313" key="2">
    <source>
        <dbReference type="Proteomes" id="UP000651728"/>
    </source>
</evidence>
<dbReference type="Proteomes" id="UP000651728">
    <property type="component" value="Unassembled WGS sequence"/>
</dbReference>
<gene>
    <name evidence="1" type="ORF">Mam01_63240</name>
</gene>
<dbReference type="Pfam" id="PF14078">
    <property type="entry name" value="DUF4259"/>
    <property type="match status" value="1"/>
</dbReference>
<keyword evidence="2" id="KW-1185">Reference proteome</keyword>